<organism evidence="2 3">
    <name type="scientific">Cymbomonas tetramitiformis</name>
    <dbReference type="NCBI Taxonomy" id="36881"/>
    <lineage>
        <taxon>Eukaryota</taxon>
        <taxon>Viridiplantae</taxon>
        <taxon>Chlorophyta</taxon>
        <taxon>Pyramimonadophyceae</taxon>
        <taxon>Pyramimonadales</taxon>
        <taxon>Pyramimonadaceae</taxon>
        <taxon>Cymbomonas</taxon>
    </lineage>
</organism>
<reference evidence="2 3" key="1">
    <citation type="journal article" date="2015" name="Genome Biol. Evol.">
        <title>Comparative Genomics of a Bacterivorous Green Alga Reveals Evolutionary Causalities and Consequences of Phago-Mixotrophic Mode of Nutrition.</title>
        <authorList>
            <person name="Burns J.A."/>
            <person name="Paasch A."/>
            <person name="Narechania A."/>
            <person name="Kim E."/>
        </authorList>
    </citation>
    <scope>NUCLEOTIDE SEQUENCE [LARGE SCALE GENOMIC DNA]</scope>
    <source>
        <strain evidence="2">PLY_AMNH</strain>
    </source>
</reference>
<evidence type="ECO:0000313" key="3">
    <source>
        <dbReference type="Proteomes" id="UP001190700"/>
    </source>
</evidence>
<name>A0AAE0FP40_9CHLO</name>
<protein>
    <submittedName>
        <fullName evidence="2">Uncharacterized protein</fullName>
    </submittedName>
</protein>
<proteinExistence type="predicted"/>
<dbReference type="Proteomes" id="UP001190700">
    <property type="component" value="Unassembled WGS sequence"/>
</dbReference>
<dbReference type="EMBL" id="LGRX02020984">
    <property type="protein sequence ID" value="KAK3257124.1"/>
    <property type="molecule type" value="Genomic_DNA"/>
</dbReference>
<accession>A0AAE0FP40</accession>
<dbReference type="AlphaFoldDB" id="A0AAE0FP40"/>
<reference evidence="2" key="2">
    <citation type="submission" date="2023-06" db="EMBL/GenBank/DDBJ databases">
        <title>Long-read-based genome assembly of the green algal bacterivore Cymbomonas tetramitiformis.</title>
        <authorList>
            <person name="Gyaltshen Y."/>
            <person name="Rozenberg A."/>
            <person name="Paasch A."/>
            <person name="Burns J.A."/>
            <person name="Warring S."/>
            <person name="Larson R."/>
            <person name="Maurer-Alcala X."/>
            <person name="Dacks J."/>
            <person name="Kim E."/>
        </authorList>
    </citation>
    <scope>NUCLEOTIDE SEQUENCE</scope>
    <source>
        <strain evidence="2">PLY_AMNH</strain>
    </source>
</reference>
<keyword evidence="3" id="KW-1185">Reference proteome</keyword>
<evidence type="ECO:0000313" key="2">
    <source>
        <dbReference type="EMBL" id="KAK3263245.1"/>
    </source>
</evidence>
<evidence type="ECO:0000313" key="1">
    <source>
        <dbReference type="EMBL" id="KAK3257124.1"/>
    </source>
</evidence>
<gene>
    <name evidence="2" type="ORF">CYMTET_27933</name>
    <name evidence="1" type="ORF">CYMTET_33778</name>
</gene>
<dbReference type="EMBL" id="LGRX02015614">
    <property type="protein sequence ID" value="KAK3263245.1"/>
    <property type="molecule type" value="Genomic_DNA"/>
</dbReference>
<sequence>MAPFETSPDDLSVVDELKRLLTLTTHQRVIQMLKIEIESLTQEPSGDNSTLGSFFGISQSNKEPIAPPGSPNPSLGVALASTHTPEVMTHERKDDILTHMGLVLRHVDSGYVCGSAELLEANETVVNLFTGKDVNAVWDPFSSKWRPSKWNCSWSPTSAHFVQYRCRESSPCVAVAAYSLCSANDHPERDPSAWYFQGSLDGDNWYTLDRQQGVSFEERKKRLTFSVPEESRVPLRNFRLVIVALKDESIANSVQLRSFALYQRVGIASDSH</sequence>
<comment type="caution">
    <text evidence="2">The sequence shown here is derived from an EMBL/GenBank/DDBJ whole genome shotgun (WGS) entry which is preliminary data.</text>
</comment>